<proteinExistence type="inferred from homology"/>
<dbReference type="InterPro" id="IPR024165">
    <property type="entry name" value="Kan/Strep_kinase"/>
</dbReference>
<keyword evidence="3 7" id="KW-0547">Nucleotide-binding</keyword>
<evidence type="ECO:0000313" key="10">
    <source>
        <dbReference type="EMBL" id="QDB78549.1"/>
    </source>
</evidence>
<feature type="region of interest" description="Disordered" evidence="8">
    <location>
        <begin position="1"/>
        <end position="23"/>
    </location>
</feature>
<dbReference type="PANTHER" id="PTHR21310:SF41">
    <property type="entry name" value="3'-PHOSPHOTRANSFERASE, PUTATIVE-RELATED"/>
    <property type="match status" value="1"/>
</dbReference>
<keyword evidence="11" id="KW-1185">Reference proteome</keyword>
<dbReference type="InterPro" id="IPR051678">
    <property type="entry name" value="AGP_Transferase"/>
</dbReference>
<evidence type="ECO:0000256" key="2">
    <source>
        <dbReference type="ARBA" id="ARBA00022679"/>
    </source>
</evidence>
<dbReference type="PANTHER" id="PTHR21310">
    <property type="entry name" value="AMINOGLYCOSIDE PHOSPHOTRANSFERASE-RELATED-RELATED"/>
    <property type="match status" value="1"/>
</dbReference>
<evidence type="ECO:0000256" key="8">
    <source>
        <dbReference type="SAM" id="MobiDB-lite"/>
    </source>
</evidence>
<dbReference type="Gene3D" id="3.30.200.20">
    <property type="entry name" value="Phosphorylase Kinase, domain 1"/>
    <property type="match status" value="1"/>
</dbReference>
<name>A0ABX5VJL5_9MICO</name>
<keyword evidence="5 7" id="KW-0067">ATP-binding</keyword>
<evidence type="ECO:0000256" key="7">
    <source>
        <dbReference type="PIRNR" id="PIRNR000706"/>
    </source>
</evidence>
<evidence type="ECO:0000259" key="9">
    <source>
        <dbReference type="Pfam" id="PF01636"/>
    </source>
</evidence>
<dbReference type="InterPro" id="IPR011009">
    <property type="entry name" value="Kinase-like_dom_sf"/>
</dbReference>
<dbReference type="EMBL" id="CP040899">
    <property type="protein sequence ID" value="QDB78549.1"/>
    <property type="molecule type" value="Genomic_DNA"/>
</dbReference>
<dbReference type="SUPFAM" id="SSF56112">
    <property type="entry name" value="Protein kinase-like (PK-like)"/>
    <property type="match status" value="1"/>
</dbReference>
<evidence type="ECO:0000256" key="4">
    <source>
        <dbReference type="ARBA" id="ARBA00022777"/>
    </source>
</evidence>
<evidence type="ECO:0000256" key="3">
    <source>
        <dbReference type="ARBA" id="ARBA00022741"/>
    </source>
</evidence>
<dbReference type="PIRSF" id="PIRSF000706">
    <property type="entry name" value="Kanamycin_kin"/>
    <property type="match status" value="1"/>
</dbReference>
<dbReference type="Gene3D" id="3.90.1200.10">
    <property type="match status" value="1"/>
</dbReference>
<dbReference type="RefSeq" id="WP_139073516.1">
    <property type="nucleotide sequence ID" value="NZ_CP040899.1"/>
</dbReference>
<gene>
    <name evidence="10" type="ORF">FE251_03505</name>
</gene>
<dbReference type="CDD" id="cd05150">
    <property type="entry name" value="APH"/>
    <property type="match status" value="1"/>
</dbReference>
<sequence>MSNRAADVSPGGPPGLAGPPGGDVRVPRAVVDLAGGEQVVPVWRNELGGLTFRLGAGRFVKWVARGTQGLDLAAEAERLRWAAPFAAVPRVLESGRDDDGTWLVTAALPGESAVRWTHDPRTAARALGEGLARLHAALPVAHCPFRWAVEDRVSRAGQRLAAGHGPEAWFPEHRHLSPEDALALLAQPPAPVRTVVCHGDPCVPNTLLAADGSVVGVVDLGSLGVADPWADLAVAAWSTEWNFGPGYAREVYAAYGTAPDEERIAYYRLLWDLT</sequence>
<accession>A0ABX5VJL5</accession>
<keyword evidence="2 7" id="KW-0808">Transferase</keyword>
<evidence type="ECO:0000313" key="11">
    <source>
        <dbReference type="Proteomes" id="UP000313948"/>
    </source>
</evidence>
<dbReference type="Proteomes" id="UP000313948">
    <property type="component" value="Chromosome"/>
</dbReference>
<evidence type="ECO:0000256" key="1">
    <source>
        <dbReference type="ARBA" id="ARBA00006219"/>
    </source>
</evidence>
<dbReference type="InterPro" id="IPR002575">
    <property type="entry name" value="Aminoglycoside_PTrfase"/>
</dbReference>
<feature type="domain" description="Aminoglycoside phosphotransferase" evidence="9">
    <location>
        <begin position="68"/>
        <end position="265"/>
    </location>
</feature>
<evidence type="ECO:0000256" key="6">
    <source>
        <dbReference type="ARBA" id="ARBA00023251"/>
    </source>
</evidence>
<keyword evidence="4 7" id="KW-0418">Kinase</keyword>
<organism evidence="10 11">
    <name type="scientific">Georgenia wutianyii</name>
    <dbReference type="NCBI Taxonomy" id="2585135"/>
    <lineage>
        <taxon>Bacteria</taxon>
        <taxon>Bacillati</taxon>
        <taxon>Actinomycetota</taxon>
        <taxon>Actinomycetes</taxon>
        <taxon>Micrococcales</taxon>
        <taxon>Bogoriellaceae</taxon>
        <taxon>Georgenia</taxon>
    </lineage>
</organism>
<evidence type="ECO:0000256" key="5">
    <source>
        <dbReference type="ARBA" id="ARBA00022840"/>
    </source>
</evidence>
<dbReference type="Pfam" id="PF01636">
    <property type="entry name" value="APH"/>
    <property type="match status" value="1"/>
</dbReference>
<comment type="similarity">
    <text evidence="1 7">Belongs to the aminoglycoside phosphotransferase family.</text>
</comment>
<reference evidence="10 11" key="1">
    <citation type="submission" date="2019-05" db="EMBL/GenBank/DDBJ databases">
        <title>Georgenia *** sp. nov., and Georgenia *** sp. nov., isolated from the intestinal contents of plateau pika (Ochotona curzoniae) in the Qinghai-Tibet plateau of China.</title>
        <authorList>
            <person name="Tian Z."/>
        </authorList>
    </citation>
    <scope>NUCLEOTIDE SEQUENCE [LARGE SCALE GENOMIC DNA]</scope>
    <source>
        <strain evidence="10 11">Z294</strain>
    </source>
</reference>
<protein>
    <submittedName>
        <fullName evidence="10">Aminoglycoside 3'-phosphotransferase</fullName>
    </submittedName>
</protein>
<keyword evidence="6 7" id="KW-0046">Antibiotic resistance</keyword>